<dbReference type="PROSITE" id="PS51257">
    <property type="entry name" value="PROKAR_LIPOPROTEIN"/>
    <property type="match status" value="1"/>
</dbReference>
<evidence type="ECO:0000313" key="2">
    <source>
        <dbReference type="EMBL" id="MBP2167744.1"/>
    </source>
</evidence>
<gene>
    <name evidence="2" type="ORF">J2125_000936</name>
</gene>
<organism evidence="2 3">
    <name type="scientific">Winslowiella toletana</name>
    <dbReference type="NCBI Taxonomy" id="92490"/>
    <lineage>
        <taxon>Bacteria</taxon>
        <taxon>Pseudomonadati</taxon>
        <taxon>Pseudomonadota</taxon>
        <taxon>Gammaproteobacteria</taxon>
        <taxon>Enterobacterales</taxon>
        <taxon>Erwiniaceae</taxon>
        <taxon>Winslowiella</taxon>
    </lineage>
</organism>
<name>A0ABS4P526_9GAMM</name>
<comment type="caution">
    <text evidence="2">The sequence shown here is derived from an EMBL/GenBank/DDBJ whole genome shotgun (WGS) entry which is preliminary data.</text>
</comment>
<keyword evidence="1" id="KW-1133">Transmembrane helix</keyword>
<dbReference type="EMBL" id="JAGGMQ010000001">
    <property type="protein sequence ID" value="MBP2167744.1"/>
    <property type="molecule type" value="Genomic_DNA"/>
</dbReference>
<reference evidence="3" key="2">
    <citation type="submission" date="2023-07" db="EMBL/GenBank/DDBJ databases">
        <title>Genome mining of underrepresented organisms for secondary metabolites.</title>
        <authorList>
            <person name="D'Agostino P.M."/>
        </authorList>
    </citation>
    <scope>NUCLEOTIDE SEQUENCE [LARGE SCALE GENOMIC DNA]</scope>
    <source>
        <strain evidence="3">WS4403</strain>
    </source>
</reference>
<accession>A0ABS4P526</accession>
<dbReference type="Proteomes" id="UP001195624">
    <property type="component" value="Unassembled WGS sequence"/>
</dbReference>
<evidence type="ECO:0008006" key="4">
    <source>
        <dbReference type="Google" id="ProtNLM"/>
    </source>
</evidence>
<evidence type="ECO:0000313" key="3">
    <source>
        <dbReference type="Proteomes" id="UP001195624"/>
    </source>
</evidence>
<evidence type="ECO:0000256" key="1">
    <source>
        <dbReference type="SAM" id="Phobius"/>
    </source>
</evidence>
<dbReference type="RefSeq" id="WP_017803325.1">
    <property type="nucleotide sequence ID" value="NZ_JAGGMQ010000001.1"/>
</dbReference>
<sequence length="50" mass="5117">MKTIIKAVSVIALMTMLSGCIVAPGHHDSGWHGGGGGYGHSHGGGHHRGW</sequence>
<protein>
    <recommendedName>
        <fullName evidence="4">Lipoprotein</fullName>
    </recommendedName>
</protein>
<keyword evidence="1" id="KW-0472">Membrane</keyword>
<proteinExistence type="predicted"/>
<keyword evidence="3" id="KW-1185">Reference proteome</keyword>
<feature type="transmembrane region" description="Helical" evidence="1">
    <location>
        <begin position="7"/>
        <end position="25"/>
    </location>
</feature>
<reference evidence="2 3" key="1">
    <citation type="submission" date="2021-03" db="EMBL/GenBank/DDBJ databases">
        <authorList>
            <person name="D'Agostino P."/>
            <person name="Huntemann M."/>
            <person name="Clum A."/>
            <person name="Spunde A."/>
            <person name="Palaniappan K."/>
            <person name="Ritter S."/>
            <person name="Mikhailova N."/>
            <person name="Chen I.-M."/>
            <person name="Stamatis D."/>
            <person name="Reddy T."/>
            <person name="O'Malley R."/>
            <person name="Daum C."/>
            <person name="Shapiro N."/>
            <person name="Ivanova N."/>
            <person name="Kyrpides N."/>
            <person name="Woyke T."/>
        </authorList>
    </citation>
    <scope>NUCLEOTIDE SEQUENCE [LARGE SCALE GENOMIC DNA]</scope>
    <source>
        <strain evidence="2 3">WS4403</strain>
    </source>
</reference>
<keyword evidence="1" id="KW-0812">Transmembrane</keyword>